<dbReference type="Proteomes" id="UP001243375">
    <property type="component" value="Unassembled WGS sequence"/>
</dbReference>
<comment type="caution">
    <text evidence="1">The sequence shown here is derived from an EMBL/GenBank/DDBJ whole genome shotgun (WGS) entry which is preliminary data.</text>
</comment>
<keyword evidence="2" id="KW-1185">Reference proteome</keyword>
<protein>
    <submittedName>
        <fullName evidence="1">Uncharacterized protein</fullName>
    </submittedName>
</protein>
<evidence type="ECO:0000313" key="1">
    <source>
        <dbReference type="EMBL" id="KAJ9116992.1"/>
    </source>
</evidence>
<dbReference type="EMBL" id="JASBWU010000013">
    <property type="protein sequence ID" value="KAJ9116992.1"/>
    <property type="molecule type" value="Genomic_DNA"/>
</dbReference>
<name>A0ACC2WZC9_9TREE</name>
<sequence>MSPMPTIRLSDGVQVPVLGYGTGTAIYQKDAKDSVIMAVSRGNMLHIDCAEMYLNEESVGSALKELKVEQGDLFLTSKCGLENTFISKPSESLERSLQKAVKGMGLSSAWKMMEQLLKEGKTRSIGVSNHRIEFLEEILKNAKTLPSVNQIEVHPYVYDKAQPIIEFCASNAITIEAYGTLASLIHYPGGPVDPIVQQIARDLGATESQVLLKWAHQITHGGPVVTTSNKSERLEEHIKALTEMGDLSDTQMQAIVEGGKQNPQRFRMEDMNER</sequence>
<evidence type="ECO:0000313" key="2">
    <source>
        <dbReference type="Proteomes" id="UP001243375"/>
    </source>
</evidence>
<reference evidence="1" key="1">
    <citation type="submission" date="2023-04" db="EMBL/GenBank/DDBJ databases">
        <title>Draft Genome sequencing of Naganishia species isolated from polar environments using Oxford Nanopore Technology.</title>
        <authorList>
            <person name="Leo P."/>
            <person name="Venkateswaran K."/>
        </authorList>
    </citation>
    <scope>NUCLEOTIDE SEQUENCE</scope>
    <source>
        <strain evidence="1">MNA-CCFEE 5425</strain>
    </source>
</reference>
<organism evidence="1 2">
    <name type="scientific">Naganishia vaughanmartiniae</name>
    <dbReference type="NCBI Taxonomy" id="1424756"/>
    <lineage>
        <taxon>Eukaryota</taxon>
        <taxon>Fungi</taxon>
        <taxon>Dikarya</taxon>
        <taxon>Basidiomycota</taxon>
        <taxon>Agaricomycotina</taxon>
        <taxon>Tremellomycetes</taxon>
        <taxon>Filobasidiales</taxon>
        <taxon>Filobasidiaceae</taxon>
        <taxon>Naganishia</taxon>
    </lineage>
</organism>
<proteinExistence type="predicted"/>
<gene>
    <name evidence="1" type="ORF">QFC22_004650</name>
</gene>
<accession>A0ACC2WZC9</accession>